<dbReference type="EMBL" id="JROU02002101">
    <property type="protein sequence ID" value="OEH74177.1"/>
    <property type="molecule type" value="Genomic_DNA"/>
</dbReference>
<gene>
    <name evidence="2" type="ORF">cyc_04389</name>
</gene>
<dbReference type="VEuPathDB" id="ToxoDB:LOC34620928"/>
<protein>
    <submittedName>
        <fullName evidence="2">Uncharacterized protein</fullName>
    </submittedName>
</protein>
<evidence type="ECO:0000313" key="3">
    <source>
        <dbReference type="Proteomes" id="UP000095192"/>
    </source>
</evidence>
<dbReference type="InParanoid" id="A0A1D3CSK5"/>
<evidence type="ECO:0000256" key="1">
    <source>
        <dbReference type="SAM" id="MobiDB-lite"/>
    </source>
</evidence>
<feature type="region of interest" description="Disordered" evidence="1">
    <location>
        <begin position="127"/>
        <end position="216"/>
    </location>
</feature>
<feature type="compositionally biased region" description="Basic residues" evidence="1">
    <location>
        <begin position="24"/>
        <end position="35"/>
    </location>
</feature>
<comment type="caution">
    <text evidence="2">The sequence shown here is derived from an EMBL/GenBank/DDBJ whole genome shotgun (WGS) entry which is preliminary data.</text>
</comment>
<accession>A0A1D3CSK5</accession>
<keyword evidence="3" id="KW-1185">Reference proteome</keyword>
<organism evidence="2 3">
    <name type="scientific">Cyclospora cayetanensis</name>
    <dbReference type="NCBI Taxonomy" id="88456"/>
    <lineage>
        <taxon>Eukaryota</taxon>
        <taxon>Sar</taxon>
        <taxon>Alveolata</taxon>
        <taxon>Apicomplexa</taxon>
        <taxon>Conoidasida</taxon>
        <taxon>Coccidia</taxon>
        <taxon>Eucoccidiorida</taxon>
        <taxon>Eimeriorina</taxon>
        <taxon>Eimeriidae</taxon>
        <taxon>Cyclospora</taxon>
    </lineage>
</organism>
<name>A0A1D3CSK5_9EIME</name>
<feature type="compositionally biased region" description="Polar residues" evidence="1">
    <location>
        <begin position="129"/>
        <end position="141"/>
    </location>
</feature>
<dbReference type="VEuPathDB" id="ToxoDB:cyc_04389"/>
<evidence type="ECO:0000313" key="2">
    <source>
        <dbReference type="EMBL" id="OEH74177.1"/>
    </source>
</evidence>
<sequence length="633" mass="68706">MLHSDAPAVAAPIPNSRGCSLKGPSRRSISRSHRQQKADINEAQREEPADINTLESAESQQQCLQKAPEKAAARWTTFPAEAGWTSAVQLEVPPADSIRRSEKPRAKPGTVATVVGSKAIAKAHVEYSFNRQEPSNKNTPASLPEVEDAADPQSVESGAFVQRHRQVQSSEPHAAAVHSHAQQTPPPTRQGFNNEPGRRRSSVNGRQRKAEFPHPRGGSLDRWAWTLVALAALLLRALKEVLAICLWQALQGSLQLMNQLGSRCSVGLHLTAAGLFRRARLGRGRMVIATDALARLTQNSGDLIKHGAATASAAASRAAAEAVAARVAAVNAAATAGSTWNSLVSALWHAPTPATNASEPAGADSETTETLPESQRYVQLTPEEALATACSLWAALHNDAPSRRVGVLQFQDLLRRRLEARNGFLYLIPAEMWEERDGHQRLLTGTPEAAGVHWKEQRCEEPVECETIQVGIVARATRCVRSTIRSTFSACATLLSVICAPLQQRSPHLKQQHEATASRPSERNKPVKSGVKLAMTAIIFIRVLAQELHAACWLVVAEGYRFAKFLGKATTWQLVFLTSLARYIACEATNKAKAIVAWTSVSCLMCNEDSQKCHERVNGGVATVFATYFHLDS</sequence>
<feature type="region of interest" description="Disordered" evidence="1">
    <location>
        <begin position="1"/>
        <end position="47"/>
    </location>
</feature>
<dbReference type="Proteomes" id="UP000095192">
    <property type="component" value="Unassembled WGS sequence"/>
</dbReference>
<feature type="region of interest" description="Disordered" evidence="1">
    <location>
        <begin position="92"/>
        <end position="111"/>
    </location>
</feature>
<dbReference type="AlphaFoldDB" id="A0A1D3CSK5"/>
<feature type="compositionally biased region" description="Basic and acidic residues" evidence="1">
    <location>
        <begin position="36"/>
        <end position="47"/>
    </location>
</feature>
<proteinExistence type="predicted"/>
<reference evidence="2 3" key="1">
    <citation type="journal article" date="2016" name="BMC Genomics">
        <title>Comparative genomics reveals Cyclospora cayetanensis possesses coccidia-like metabolism and invasion components but unique surface antigens.</title>
        <authorList>
            <person name="Liu S."/>
            <person name="Wang L."/>
            <person name="Zheng H."/>
            <person name="Xu Z."/>
            <person name="Roellig D.M."/>
            <person name="Li N."/>
            <person name="Frace M.A."/>
            <person name="Tang K."/>
            <person name="Arrowood M.J."/>
            <person name="Moss D.M."/>
            <person name="Zhang L."/>
            <person name="Feng Y."/>
            <person name="Xiao L."/>
        </authorList>
    </citation>
    <scope>NUCLEOTIDE SEQUENCE [LARGE SCALE GENOMIC DNA]</scope>
    <source>
        <strain evidence="2 3">CHN_HEN01</strain>
    </source>
</reference>